<evidence type="ECO:0000256" key="1">
    <source>
        <dbReference type="SAM" id="MobiDB-lite"/>
    </source>
</evidence>
<comment type="caution">
    <text evidence="2">The sequence shown here is derived from an EMBL/GenBank/DDBJ whole genome shotgun (WGS) entry which is preliminary data.</text>
</comment>
<gene>
    <name evidence="2" type="ORF">SCUCBS95973_003389</name>
</gene>
<organism evidence="2 3">
    <name type="scientific">Sporothrix curviconia</name>
    <dbReference type="NCBI Taxonomy" id="1260050"/>
    <lineage>
        <taxon>Eukaryota</taxon>
        <taxon>Fungi</taxon>
        <taxon>Dikarya</taxon>
        <taxon>Ascomycota</taxon>
        <taxon>Pezizomycotina</taxon>
        <taxon>Sordariomycetes</taxon>
        <taxon>Sordariomycetidae</taxon>
        <taxon>Ophiostomatales</taxon>
        <taxon>Ophiostomataceae</taxon>
        <taxon>Sporothrix</taxon>
    </lineage>
</organism>
<dbReference type="Proteomes" id="UP001642405">
    <property type="component" value="Unassembled WGS sequence"/>
</dbReference>
<keyword evidence="3" id="KW-1185">Reference proteome</keyword>
<feature type="compositionally biased region" description="Basic and acidic residues" evidence="1">
    <location>
        <begin position="8"/>
        <end position="25"/>
    </location>
</feature>
<dbReference type="EMBL" id="CAWUHB010000014">
    <property type="protein sequence ID" value="CAK7218140.1"/>
    <property type="molecule type" value="Genomic_DNA"/>
</dbReference>
<evidence type="ECO:0000313" key="2">
    <source>
        <dbReference type="EMBL" id="CAK7218140.1"/>
    </source>
</evidence>
<sequence>MANYDLGTAERGEAEAKMETEKQPKDPATSRTISMDEFTEVMTILHGLTKKCYQQLSSEADLDDSKGQCASPGDDFAASSTILDAQLAKYDPHPNAADYGIDVSLRSFNNAVEGHVLVLRNLKLIGQKMARGEQIDKAALALLCCYRGMLVVLFRV</sequence>
<protein>
    <submittedName>
        <fullName evidence="2">Uncharacterized protein</fullName>
    </submittedName>
</protein>
<feature type="region of interest" description="Disordered" evidence="1">
    <location>
        <begin position="1"/>
        <end position="32"/>
    </location>
</feature>
<reference evidence="2 3" key="1">
    <citation type="submission" date="2024-01" db="EMBL/GenBank/DDBJ databases">
        <authorList>
            <person name="Allen C."/>
            <person name="Tagirdzhanova G."/>
        </authorList>
    </citation>
    <scope>NUCLEOTIDE SEQUENCE [LARGE SCALE GENOMIC DNA]</scope>
</reference>
<accession>A0ABP0BEW6</accession>
<evidence type="ECO:0000313" key="3">
    <source>
        <dbReference type="Proteomes" id="UP001642405"/>
    </source>
</evidence>
<name>A0ABP0BEW6_9PEZI</name>
<proteinExistence type="predicted"/>